<keyword evidence="3" id="KW-0862">Zinc</keyword>
<dbReference type="InterPro" id="IPR011042">
    <property type="entry name" value="6-blade_b-propeller_TolB-like"/>
</dbReference>
<protein>
    <submittedName>
        <fullName evidence="5">Gluconolactonase</fullName>
    </submittedName>
</protein>
<gene>
    <name evidence="5" type="ORF">COB13_04360</name>
</gene>
<name>A0A2A4Z648_9PROT</name>
<comment type="caution">
    <text evidence="5">The sequence shown here is derived from an EMBL/GenBank/DDBJ whole genome shotgun (WGS) entry which is preliminary data.</text>
</comment>
<feature type="binding site" evidence="3">
    <location>
        <position position="204"/>
    </location>
    <ligand>
        <name>a divalent metal cation</name>
        <dbReference type="ChEBI" id="CHEBI:60240"/>
    </ligand>
</feature>
<dbReference type="InterPro" id="IPR013658">
    <property type="entry name" value="SGL"/>
</dbReference>
<evidence type="ECO:0000259" key="4">
    <source>
        <dbReference type="Pfam" id="PF08450"/>
    </source>
</evidence>
<feature type="domain" description="SMP-30/Gluconolactonase/LRE-like region" evidence="4">
    <location>
        <begin position="15"/>
        <end position="262"/>
    </location>
</feature>
<comment type="cofactor">
    <cofactor evidence="3">
        <name>Zn(2+)</name>
        <dbReference type="ChEBI" id="CHEBI:29105"/>
    </cofactor>
    <text evidence="3">Binds 1 divalent metal cation per subunit.</text>
</comment>
<reference evidence="5" key="2">
    <citation type="journal article" date="2018" name="ISME J.">
        <title>A dynamic microbial community with high functional redundancy inhabits the cold, oxic subseafloor aquifer.</title>
        <authorList>
            <person name="Tully B.J."/>
            <person name="Wheat C.G."/>
            <person name="Glazer B.T."/>
            <person name="Huber J.A."/>
        </authorList>
    </citation>
    <scope>NUCLEOTIDE SEQUENCE</scope>
    <source>
        <strain evidence="5">NORP83</strain>
    </source>
</reference>
<dbReference type="InterPro" id="IPR005511">
    <property type="entry name" value="SMP-30"/>
</dbReference>
<evidence type="ECO:0000313" key="5">
    <source>
        <dbReference type="EMBL" id="PCJ02432.1"/>
    </source>
</evidence>
<dbReference type="GO" id="GO:0005509">
    <property type="term" value="F:calcium ion binding"/>
    <property type="evidence" value="ECO:0007669"/>
    <property type="project" value="TreeGrafter"/>
</dbReference>
<reference key="1">
    <citation type="submission" date="2017-08" db="EMBL/GenBank/DDBJ databases">
        <title>A dynamic microbial community with high functional redundancy inhabits the cold, oxic subseafloor aquifer.</title>
        <authorList>
            <person name="Tully B.J."/>
            <person name="Wheat C.G."/>
            <person name="Glazer B.T."/>
            <person name="Huber J.A."/>
        </authorList>
    </citation>
    <scope>NUCLEOTIDE SEQUENCE [LARGE SCALE GENOMIC DNA]</scope>
</reference>
<organism evidence="5">
    <name type="scientific">OCS116 cluster bacterium</name>
    <dbReference type="NCBI Taxonomy" id="2030921"/>
    <lineage>
        <taxon>Bacteria</taxon>
        <taxon>Pseudomonadati</taxon>
        <taxon>Pseudomonadota</taxon>
        <taxon>Alphaproteobacteria</taxon>
        <taxon>OCS116 cluster</taxon>
    </lineage>
</organism>
<evidence type="ECO:0000256" key="3">
    <source>
        <dbReference type="PIRSR" id="PIRSR605511-2"/>
    </source>
</evidence>
<evidence type="ECO:0000256" key="2">
    <source>
        <dbReference type="PIRSR" id="PIRSR605511-1"/>
    </source>
</evidence>
<dbReference type="Gene3D" id="2.120.10.30">
    <property type="entry name" value="TolB, C-terminal domain"/>
    <property type="match status" value="1"/>
</dbReference>
<feature type="binding site" evidence="3">
    <location>
        <position position="104"/>
    </location>
    <ligand>
        <name>substrate</name>
    </ligand>
</feature>
<feature type="binding site" evidence="3">
    <location>
        <position position="152"/>
    </location>
    <ligand>
        <name>a divalent metal cation</name>
        <dbReference type="ChEBI" id="CHEBI:60240"/>
    </ligand>
</feature>
<dbReference type="PRINTS" id="PR01790">
    <property type="entry name" value="SMP30FAMILY"/>
</dbReference>
<dbReference type="GO" id="GO:0019853">
    <property type="term" value="P:L-ascorbic acid biosynthetic process"/>
    <property type="evidence" value="ECO:0007669"/>
    <property type="project" value="TreeGrafter"/>
</dbReference>
<proteinExistence type="inferred from homology"/>
<accession>A0A2A4Z648</accession>
<dbReference type="SUPFAM" id="SSF63829">
    <property type="entry name" value="Calcium-dependent phosphotriesterase"/>
    <property type="match status" value="1"/>
</dbReference>
<comment type="similarity">
    <text evidence="1">Belongs to the SMP-30/CGR1 family.</text>
</comment>
<feature type="active site" description="Proton donor/acceptor" evidence="2">
    <location>
        <position position="204"/>
    </location>
</feature>
<dbReference type="GO" id="GO:0004341">
    <property type="term" value="F:gluconolactonase activity"/>
    <property type="evidence" value="ECO:0007669"/>
    <property type="project" value="TreeGrafter"/>
</dbReference>
<evidence type="ECO:0000256" key="1">
    <source>
        <dbReference type="ARBA" id="ARBA00008853"/>
    </source>
</evidence>
<feature type="binding site" evidence="3">
    <location>
        <position position="17"/>
    </location>
    <ligand>
        <name>a divalent metal cation</name>
        <dbReference type="ChEBI" id="CHEBI:60240"/>
    </ligand>
</feature>
<dbReference type="PANTHER" id="PTHR10907">
    <property type="entry name" value="REGUCALCIN"/>
    <property type="match status" value="1"/>
</dbReference>
<feature type="binding site" evidence="3">
    <location>
        <position position="102"/>
    </location>
    <ligand>
        <name>substrate</name>
    </ligand>
</feature>
<dbReference type="AlphaFoldDB" id="A0A2A4Z648"/>
<keyword evidence="3" id="KW-0479">Metal-binding</keyword>
<dbReference type="EMBL" id="NVUS01000004">
    <property type="protein sequence ID" value="PCJ02432.1"/>
    <property type="molecule type" value="Genomic_DNA"/>
</dbReference>
<dbReference type="Pfam" id="PF08450">
    <property type="entry name" value="SGL"/>
    <property type="match status" value="1"/>
</dbReference>
<dbReference type="PANTHER" id="PTHR10907:SF47">
    <property type="entry name" value="REGUCALCIN"/>
    <property type="match status" value="1"/>
</dbReference>
<sequence length="295" mass="32591">MTYKAELILDVKTALGESPMWNPHDDCLYFVDITSGELHRYNPSGGGHHVWRRETMLGCIAVGNDGSLVAGSHEGFVRLIIDKGRLVETPLKIFGAEFECMRMNDGTCDRQGRFWAGSMNYAPNPSQPDGALYRLDADGSHAKINADLLVANGMAFSPDGKRFYMSDTHPTSSSIWAYDYDIDNGMPSNRQLFADTKQQLGRPDGAAMDVDGCYWSAANDAGLIHRYTPTGEIDISIKVPTAKPTKICFGGRDYKTMYITSIRPDDVLDDENAGGLFALELPYQGIAETEFNFTK</sequence>